<dbReference type="AlphaFoldDB" id="G0A3D9"/>
<dbReference type="InterPro" id="IPR007215">
    <property type="entry name" value="Sulphur_relay_TusB/DsrH"/>
</dbReference>
<dbReference type="GO" id="GO:0002143">
    <property type="term" value="P:tRNA wobble position uridine thiolation"/>
    <property type="evidence" value="ECO:0007669"/>
    <property type="project" value="InterPro"/>
</dbReference>
<sequence length="97" mass="10388">MLHLVAESTLTSALVARTAKADDVVLQAGAVWAAFSGHKDNAKLSGLLDKGCHIYALSDVLAMNGILDQQLLTGVIPIDYAQFVELTVKNPVIHTWC</sequence>
<proteinExistence type="predicted"/>
<reference key="2">
    <citation type="submission" date="2011-05" db="EMBL/GenBank/DDBJ databases">
        <title>Complete genome sequence of the aerobic marine methanotroph Methylomonas methanica MC09.</title>
        <authorList>
            <person name="Boden R."/>
            <person name="Cunliffe M."/>
            <person name="Scanlan J."/>
            <person name="Moussard H."/>
            <person name="Kits K.D."/>
            <person name="Klotz M."/>
            <person name="Jetten M."/>
            <person name="Vuilleumier S."/>
            <person name="Han J."/>
            <person name="Peters L."/>
            <person name="Mikhailova N."/>
            <person name="Teshima H."/>
            <person name="Tapia R."/>
            <person name="Kyrpides N."/>
            <person name="Ivanova N."/>
            <person name="Pagani I."/>
            <person name="Cheng J.-F."/>
            <person name="Goodwin L."/>
            <person name="Han C."/>
            <person name="Hauser L."/>
            <person name="Land M."/>
            <person name="Lapidus A."/>
            <person name="Lucas S."/>
            <person name="Pitluck S."/>
            <person name="Woyke T."/>
            <person name="Stein L.Y."/>
            <person name="Murrell C."/>
        </authorList>
    </citation>
    <scope>NUCLEOTIDE SEQUENCE</scope>
    <source>
        <strain>MC09</strain>
    </source>
</reference>
<keyword evidence="2" id="KW-1185">Reference proteome</keyword>
<dbReference type="OrthoDB" id="9795117at2"/>
<organism evidence="1 2">
    <name type="scientific">Methylomonas methanica (strain DSM 25384 / MC09)</name>
    <dbReference type="NCBI Taxonomy" id="857087"/>
    <lineage>
        <taxon>Bacteria</taxon>
        <taxon>Pseudomonadati</taxon>
        <taxon>Pseudomonadota</taxon>
        <taxon>Gammaproteobacteria</taxon>
        <taxon>Methylococcales</taxon>
        <taxon>Methylococcaceae</taxon>
        <taxon>Methylomonas</taxon>
    </lineage>
</organism>
<dbReference type="HOGENOM" id="CLU_166087_0_0_6"/>
<name>G0A3D9_METMM</name>
<dbReference type="Gene3D" id="3.40.1260.10">
    <property type="entry name" value="DsrEFH-like"/>
    <property type="match status" value="1"/>
</dbReference>
<evidence type="ECO:0000313" key="1">
    <source>
        <dbReference type="EMBL" id="AEG00238.1"/>
    </source>
</evidence>
<dbReference type="GO" id="GO:0005737">
    <property type="term" value="C:cytoplasm"/>
    <property type="evidence" value="ECO:0007669"/>
    <property type="project" value="InterPro"/>
</dbReference>
<dbReference type="KEGG" id="mmt:Metme_1821"/>
<reference evidence="1 2" key="1">
    <citation type="journal article" date="2011" name="J. Bacteriol.">
        <title>Complete Genome Sequence of the Aerobic Marine Methanotroph Methylomonas methanica MC09.</title>
        <authorList>
            <person name="Boden R."/>
            <person name="Cunliffe M."/>
            <person name="Scanlan J."/>
            <person name="Moussard H."/>
            <person name="Kits K.D."/>
            <person name="Klotz M.G."/>
            <person name="Jetten M.S."/>
            <person name="Vuilleumier S."/>
            <person name="Han J."/>
            <person name="Peters L."/>
            <person name="Mikhailova N."/>
            <person name="Teshima H."/>
            <person name="Tapia R."/>
            <person name="Kyrpides N."/>
            <person name="Ivanova N."/>
            <person name="Pagani I."/>
            <person name="Cheng J.F."/>
            <person name="Goodwin L."/>
            <person name="Han C."/>
            <person name="Hauser L."/>
            <person name="Land M.L."/>
            <person name="Lapidus A."/>
            <person name="Lucas S."/>
            <person name="Pitluck S."/>
            <person name="Woyke T."/>
            <person name="Stein L."/>
            <person name="Murrell J.C."/>
        </authorList>
    </citation>
    <scope>NUCLEOTIDE SEQUENCE [LARGE SCALE GENOMIC DNA]</scope>
    <source>
        <strain evidence="1 2">MC09</strain>
    </source>
</reference>
<dbReference type="RefSeq" id="WP_013818490.1">
    <property type="nucleotide sequence ID" value="NC_015572.1"/>
</dbReference>
<accession>G0A3D9</accession>
<gene>
    <name evidence="1" type="ordered locus">Metme_1821</name>
</gene>
<dbReference type="Proteomes" id="UP000008888">
    <property type="component" value="Chromosome"/>
</dbReference>
<dbReference type="STRING" id="857087.Metme_1821"/>
<dbReference type="Pfam" id="PF04077">
    <property type="entry name" value="DsrH"/>
    <property type="match status" value="1"/>
</dbReference>
<dbReference type="EMBL" id="CP002738">
    <property type="protein sequence ID" value="AEG00238.1"/>
    <property type="molecule type" value="Genomic_DNA"/>
</dbReference>
<reference evidence="2" key="3">
    <citation type="submission" date="2011-05" db="EMBL/GenBank/DDBJ databases">
        <title>Complete sequence of Methylomonas methanica MC09.</title>
        <authorList>
            <consortium name="US DOE Joint Genome Institute"/>
            <person name="Lucas S."/>
            <person name="Han J."/>
            <person name="Lapidus A."/>
            <person name="Cheng J.-F."/>
            <person name="Goodwin L."/>
            <person name="Pitluck S."/>
            <person name="Peters L."/>
            <person name="Mikhailova N."/>
            <person name="Teshima H."/>
            <person name="Han C."/>
            <person name="Tapia R."/>
            <person name="Land M."/>
            <person name="Hauser L."/>
            <person name="Kyrpides N."/>
            <person name="Ivanova N."/>
            <person name="Pagani I."/>
            <person name="Stein L."/>
            <person name="Woyke T."/>
        </authorList>
    </citation>
    <scope>NUCLEOTIDE SEQUENCE [LARGE SCALE GENOMIC DNA]</scope>
    <source>
        <strain evidence="2">MC09</strain>
    </source>
</reference>
<dbReference type="eggNOG" id="COG2168">
    <property type="taxonomic scope" value="Bacteria"/>
</dbReference>
<evidence type="ECO:0000313" key="2">
    <source>
        <dbReference type="Proteomes" id="UP000008888"/>
    </source>
</evidence>
<dbReference type="SUPFAM" id="SSF75169">
    <property type="entry name" value="DsrEFH-like"/>
    <property type="match status" value="1"/>
</dbReference>
<protein>
    <submittedName>
        <fullName evidence="1">Sulfur relay protein TusB/DsrH</fullName>
    </submittedName>
</protein>
<dbReference type="InterPro" id="IPR027396">
    <property type="entry name" value="DsrEFH-like"/>
</dbReference>